<organism evidence="1 2">
    <name type="scientific">Phytophthora citrophthora</name>
    <dbReference type="NCBI Taxonomy" id="4793"/>
    <lineage>
        <taxon>Eukaryota</taxon>
        <taxon>Sar</taxon>
        <taxon>Stramenopiles</taxon>
        <taxon>Oomycota</taxon>
        <taxon>Peronosporomycetes</taxon>
        <taxon>Peronosporales</taxon>
        <taxon>Peronosporaceae</taxon>
        <taxon>Phytophthora</taxon>
    </lineage>
</organism>
<evidence type="ECO:0000313" key="1">
    <source>
        <dbReference type="EMBL" id="KAK1930496.1"/>
    </source>
</evidence>
<accession>A0AAD9G1T3</accession>
<reference evidence="1" key="1">
    <citation type="submission" date="2023-08" db="EMBL/GenBank/DDBJ databases">
        <title>Reference Genome Resource for the Citrus Pathogen Phytophthora citrophthora.</title>
        <authorList>
            <person name="Moller H."/>
            <person name="Coetzee B."/>
            <person name="Rose L.J."/>
            <person name="Van Niekerk J.M."/>
        </authorList>
    </citation>
    <scope>NUCLEOTIDE SEQUENCE</scope>
    <source>
        <strain evidence="1">STE-U-9442</strain>
    </source>
</reference>
<evidence type="ECO:0000313" key="2">
    <source>
        <dbReference type="Proteomes" id="UP001259832"/>
    </source>
</evidence>
<dbReference type="Proteomes" id="UP001259832">
    <property type="component" value="Unassembled WGS sequence"/>
</dbReference>
<gene>
    <name evidence="1" type="ORF">P3T76_014167</name>
</gene>
<comment type="caution">
    <text evidence="1">The sequence shown here is derived from an EMBL/GenBank/DDBJ whole genome shotgun (WGS) entry which is preliminary data.</text>
</comment>
<sequence>MFSACFADYASPLSAYLNAQSDSKCKLWRDVVSFFFEMNKDPQLTQFAEAFGNAPTRITFVFTRRRCNATSRP</sequence>
<proteinExistence type="predicted"/>
<keyword evidence="2" id="KW-1185">Reference proteome</keyword>
<dbReference type="AlphaFoldDB" id="A0AAD9G1T3"/>
<protein>
    <submittedName>
        <fullName evidence="1">Uncharacterized protein</fullName>
    </submittedName>
</protein>
<dbReference type="EMBL" id="JASMQC010000039">
    <property type="protein sequence ID" value="KAK1930496.1"/>
    <property type="molecule type" value="Genomic_DNA"/>
</dbReference>
<name>A0AAD9G1T3_9STRA</name>